<protein>
    <submittedName>
        <fullName evidence="1">Uncharacterized protein</fullName>
    </submittedName>
</protein>
<reference evidence="1" key="2">
    <citation type="submission" date="2021-04" db="EMBL/GenBank/DDBJ databases">
        <authorList>
            <person name="Dong X."/>
        </authorList>
    </citation>
    <scope>NUCLEOTIDE SEQUENCE</scope>
    <source>
        <strain evidence="1">ZWT</strain>
    </source>
</reference>
<dbReference type="RefSeq" id="WP_250858346.1">
    <property type="nucleotide sequence ID" value="NZ_JAGSOJ010000001.1"/>
</dbReference>
<gene>
    <name evidence="1" type="ORF">KDK92_06320</name>
</gene>
<dbReference type="AlphaFoldDB" id="A0A9J6NZ49"/>
<dbReference type="EMBL" id="JAGSOJ010000001">
    <property type="protein sequence ID" value="MCM1989348.1"/>
    <property type="molecule type" value="Genomic_DNA"/>
</dbReference>
<organism evidence="1 2">
    <name type="scientific">Oceanirhabdus seepicola</name>
    <dbReference type="NCBI Taxonomy" id="2828781"/>
    <lineage>
        <taxon>Bacteria</taxon>
        <taxon>Bacillati</taxon>
        <taxon>Bacillota</taxon>
        <taxon>Clostridia</taxon>
        <taxon>Eubacteriales</taxon>
        <taxon>Clostridiaceae</taxon>
        <taxon>Oceanirhabdus</taxon>
    </lineage>
</organism>
<comment type="caution">
    <text evidence="1">The sequence shown here is derived from an EMBL/GenBank/DDBJ whole genome shotgun (WGS) entry which is preliminary data.</text>
</comment>
<reference evidence="1" key="1">
    <citation type="journal article" date="2021" name="mSystems">
        <title>Bacteria and Archaea Synergistically Convert Glycine Betaine to Biogenic Methane in the Formosa Cold Seep of the South China Sea.</title>
        <authorList>
            <person name="Li L."/>
            <person name="Zhang W."/>
            <person name="Zhang S."/>
            <person name="Song L."/>
            <person name="Sun Q."/>
            <person name="Zhang H."/>
            <person name="Xiang H."/>
            <person name="Dong X."/>
        </authorList>
    </citation>
    <scope>NUCLEOTIDE SEQUENCE</scope>
    <source>
        <strain evidence="1">ZWT</strain>
    </source>
</reference>
<accession>A0A9J6NZ49</accession>
<name>A0A9J6NZ49_9CLOT</name>
<evidence type="ECO:0000313" key="1">
    <source>
        <dbReference type="EMBL" id="MCM1989348.1"/>
    </source>
</evidence>
<dbReference type="Proteomes" id="UP001056429">
    <property type="component" value="Unassembled WGS sequence"/>
</dbReference>
<keyword evidence="2" id="KW-1185">Reference proteome</keyword>
<proteinExistence type="predicted"/>
<sequence>MTFVHKVKKDWYGIDYKYLKENEKCIFNRVYKHIKEIPDYLDYFPKGALIKQKENIVDYYSEKNESEFSKEFKYLTEDMMERFI</sequence>
<evidence type="ECO:0000313" key="2">
    <source>
        <dbReference type="Proteomes" id="UP001056429"/>
    </source>
</evidence>